<protein>
    <submittedName>
        <fullName evidence="1">Uncharacterized protein</fullName>
    </submittedName>
</protein>
<comment type="caution">
    <text evidence="1">The sequence shown here is derived from an EMBL/GenBank/DDBJ whole genome shotgun (WGS) entry which is preliminary data.</text>
</comment>
<keyword evidence="2" id="KW-1185">Reference proteome</keyword>
<sequence length="99" mass="11083">MWPTAWASPRGVSRRSSGARFPVRKCWPGLPRHWAAACTRRSTSTTETSPPSREAGVTQFPWFIGTSIGRVKSGYRIPGTRKLLISTKERFLRDPRPAG</sequence>
<proteinExistence type="predicted"/>
<evidence type="ECO:0000313" key="1">
    <source>
        <dbReference type="EMBL" id="CAG7602115.1"/>
    </source>
</evidence>
<dbReference type="AlphaFoldDB" id="A0A9W4E0I8"/>
<organism evidence="1 2">
    <name type="scientific">Actinacidiphila bryophytorum</name>
    <dbReference type="NCBI Taxonomy" id="1436133"/>
    <lineage>
        <taxon>Bacteria</taxon>
        <taxon>Bacillati</taxon>
        <taxon>Actinomycetota</taxon>
        <taxon>Actinomycetes</taxon>
        <taxon>Kitasatosporales</taxon>
        <taxon>Streptomycetaceae</taxon>
        <taxon>Actinacidiphila</taxon>
    </lineage>
</organism>
<accession>A0A9W4E0I8</accession>
<evidence type="ECO:0000313" key="2">
    <source>
        <dbReference type="Proteomes" id="UP001153328"/>
    </source>
</evidence>
<dbReference type="EMBL" id="CAJVAX010000001">
    <property type="protein sequence ID" value="CAG7602115.1"/>
    <property type="molecule type" value="Genomic_DNA"/>
</dbReference>
<gene>
    <name evidence="1" type="ORF">SBRY_10497</name>
</gene>
<reference evidence="1" key="1">
    <citation type="submission" date="2021-06" db="EMBL/GenBank/DDBJ databases">
        <authorList>
            <person name="Arsene-Ploetze F."/>
        </authorList>
    </citation>
    <scope>NUCLEOTIDE SEQUENCE</scope>
    <source>
        <strain evidence="1">SBRY1</strain>
    </source>
</reference>
<dbReference type="Proteomes" id="UP001153328">
    <property type="component" value="Unassembled WGS sequence"/>
</dbReference>
<name>A0A9W4E0I8_9ACTN</name>